<dbReference type="Proteomes" id="UP001151760">
    <property type="component" value="Unassembled WGS sequence"/>
</dbReference>
<protein>
    <submittedName>
        <fullName evidence="1">Uncharacterized protein</fullName>
    </submittedName>
</protein>
<comment type="caution">
    <text evidence="1">The sequence shown here is derived from an EMBL/GenBank/DDBJ whole genome shotgun (WGS) entry which is preliminary data.</text>
</comment>
<reference evidence="1" key="1">
    <citation type="journal article" date="2022" name="Int. J. Mol. Sci.">
        <title>Draft Genome of Tanacetum Coccineum: Genomic Comparison of Closely Related Tanacetum-Family Plants.</title>
        <authorList>
            <person name="Yamashiro T."/>
            <person name="Shiraishi A."/>
            <person name="Nakayama K."/>
            <person name="Satake H."/>
        </authorList>
    </citation>
    <scope>NUCLEOTIDE SEQUENCE</scope>
</reference>
<organism evidence="1 2">
    <name type="scientific">Tanacetum coccineum</name>
    <dbReference type="NCBI Taxonomy" id="301880"/>
    <lineage>
        <taxon>Eukaryota</taxon>
        <taxon>Viridiplantae</taxon>
        <taxon>Streptophyta</taxon>
        <taxon>Embryophyta</taxon>
        <taxon>Tracheophyta</taxon>
        <taxon>Spermatophyta</taxon>
        <taxon>Magnoliopsida</taxon>
        <taxon>eudicotyledons</taxon>
        <taxon>Gunneridae</taxon>
        <taxon>Pentapetalae</taxon>
        <taxon>asterids</taxon>
        <taxon>campanulids</taxon>
        <taxon>Asterales</taxon>
        <taxon>Asteraceae</taxon>
        <taxon>Asteroideae</taxon>
        <taxon>Anthemideae</taxon>
        <taxon>Anthemidinae</taxon>
        <taxon>Tanacetum</taxon>
    </lineage>
</organism>
<evidence type="ECO:0000313" key="2">
    <source>
        <dbReference type="Proteomes" id="UP001151760"/>
    </source>
</evidence>
<evidence type="ECO:0000313" key="1">
    <source>
        <dbReference type="EMBL" id="GJT08164.1"/>
    </source>
</evidence>
<gene>
    <name evidence="1" type="ORF">Tco_0842626</name>
</gene>
<dbReference type="EMBL" id="BQNB010012807">
    <property type="protein sequence ID" value="GJT08164.1"/>
    <property type="molecule type" value="Genomic_DNA"/>
</dbReference>
<accession>A0ABQ5B1I4</accession>
<keyword evidence="2" id="KW-1185">Reference proteome</keyword>
<reference evidence="1" key="2">
    <citation type="submission" date="2022-01" db="EMBL/GenBank/DDBJ databases">
        <authorList>
            <person name="Yamashiro T."/>
            <person name="Shiraishi A."/>
            <person name="Satake H."/>
            <person name="Nakayama K."/>
        </authorList>
    </citation>
    <scope>NUCLEOTIDE SEQUENCE</scope>
</reference>
<proteinExistence type="predicted"/>
<name>A0ABQ5B1I4_9ASTR</name>
<sequence length="80" mass="8968">MALAKGLEASSIRRIQGIEYGVLQFPGVGTTFDIFQIFTTISSYCVGLLWIRHIELVSFVVFGECRHGYAISSVMDTAYW</sequence>